<comment type="caution">
    <text evidence="1">The sequence shown here is derived from an EMBL/GenBank/DDBJ whole genome shotgun (WGS) entry which is preliminary data.</text>
</comment>
<evidence type="ECO:0000313" key="1">
    <source>
        <dbReference type="EMBL" id="TFW28273.1"/>
    </source>
</evidence>
<evidence type="ECO:0000313" key="2">
    <source>
        <dbReference type="Proteomes" id="UP000297258"/>
    </source>
</evidence>
<sequence>MDARDALDFVREHGVVLASAKGPVPSLAQAIAGEPIKGSWWAHPQGKRIFDLLQHVSADPDVAVCRLVDGKLTLVHRRLWPALARLAAEIDPSRLARIDQQHTARGHHVNVETAFADWLPPDAAAAGRALPREAALAALGSTFVTNPGRA</sequence>
<dbReference type="RefSeq" id="WP_135191757.1">
    <property type="nucleotide sequence ID" value="NZ_SPUM01000140.1"/>
</dbReference>
<dbReference type="EMBL" id="SPUM01000140">
    <property type="protein sequence ID" value="TFW28273.1"/>
    <property type="molecule type" value="Genomic_DNA"/>
</dbReference>
<organism evidence="1 2">
    <name type="scientific">Massilia horti</name>
    <dbReference type="NCBI Taxonomy" id="2562153"/>
    <lineage>
        <taxon>Bacteria</taxon>
        <taxon>Pseudomonadati</taxon>
        <taxon>Pseudomonadota</taxon>
        <taxon>Betaproteobacteria</taxon>
        <taxon>Burkholderiales</taxon>
        <taxon>Oxalobacteraceae</taxon>
        <taxon>Telluria group</taxon>
        <taxon>Massilia</taxon>
    </lineage>
</organism>
<protein>
    <submittedName>
        <fullName evidence="1">Uncharacterized protein</fullName>
    </submittedName>
</protein>
<reference evidence="1 2" key="1">
    <citation type="submission" date="2019-03" db="EMBL/GenBank/DDBJ databases">
        <title>Draft genome of Massilia hortus sp. nov., a novel bacterial species of the Oxalobacteraceae family.</title>
        <authorList>
            <person name="Peta V."/>
            <person name="Raths R."/>
            <person name="Bucking H."/>
        </authorList>
    </citation>
    <scope>NUCLEOTIDE SEQUENCE [LARGE SCALE GENOMIC DNA]</scope>
    <source>
        <strain evidence="1 2">ONC3</strain>
    </source>
</reference>
<dbReference type="Proteomes" id="UP000297258">
    <property type="component" value="Unassembled WGS sequence"/>
</dbReference>
<proteinExistence type="predicted"/>
<dbReference type="OrthoDB" id="8775351at2"/>
<gene>
    <name evidence="1" type="ORF">E4O92_21730</name>
</gene>
<dbReference type="AlphaFoldDB" id="A0A4Y9SUD6"/>
<accession>A0A4Y9SUD6</accession>
<keyword evidence="2" id="KW-1185">Reference proteome</keyword>
<name>A0A4Y9SUD6_9BURK</name>